<protein>
    <submittedName>
        <fullName evidence="2">Uncharacterized protein</fullName>
    </submittedName>
</protein>
<proteinExistence type="predicted"/>
<feature type="transmembrane region" description="Helical" evidence="1">
    <location>
        <begin position="14"/>
        <end position="36"/>
    </location>
</feature>
<sequence>MADGKNGDPRQEPVYAGILNALMATVTIAAVISLSGDLYFDNAAMKHGGFAIAIVAGVTYFGFRIWGSHRAEQWRKEKERRELARSEDTDPD</sequence>
<name>A0A1G7SIQ1_9PROT</name>
<keyword evidence="1" id="KW-0472">Membrane</keyword>
<dbReference type="OrthoDB" id="9913561at2"/>
<evidence type="ECO:0000313" key="3">
    <source>
        <dbReference type="Proteomes" id="UP000199415"/>
    </source>
</evidence>
<feature type="transmembrane region" description="Helical" evidence="1">
    <location>
        <begin position="48"/>
        <end position="66"/>
    </location>
</feature>
<dbReference type="AlphaFoldDB" id="A0A1G7SIQ1"/>
<dbReference type="Proteomes" id="UP000199415">
    <property type="component" value="Unassembled WGS sequence"/>
</dbReference>
<keyword evidence="1" id="KW-0812">Transmembrane</keyword>
<dbReference type="RefSeq" id="WP_090020293.1">
    <property type="nucleotide sequence ID" value="NZ_FNCE01000007.1"/>
</dbReference>
<evidence type="ECO:0000256" key="1">
    <source>
        <dbReference type="SAM" id="Phobius"/>
    </source>
</evidence>
<keyword evidence="3" id="KW-1185">Reference proteome</keyword>
<organism evidence="2 3">
    <name type="scientific">Limimonas halophila</name>
    <dbReference type="NCBI Taxonomy" id="1082479"/>
    <lineage>
        <taxon>Bacteria</taxon>
        <taxon>Pseudomonadati</taxon>
        <taxon>Pseudomonadota</taxon>
        <taxon>Alphaproteobacteria</taxon>
        <taxon>Rhodospirillales</taxon>
        <taxon>Rhodovibrionaceae</taxon>
        <taxon>Limimonas</taxon>
    </lineage>
</organism>
<gene>
    <name evidence="2" type="ORF">SAMN05216241_1076</name>
</gene>
<keyword evidence="1" id="KW-1133">Transmembrane helix</keyword>
<accession>A0A1G7SIQ1</accession>
<evidence type="ECO:0000313" key="2">
    <source>
        <dbReference type="EMBL" id="SDG22309.1"/>
    </source>
</evidence>
<dbReference type="EMBL" id="FNCE01000007">
    <property type="protein sequence ID" value="SDG22309.1"/>
    <property type="molecule type" value="Genomic_DNA"/>
</dbReference>
<reference evidence="2 3" key="1">
    <citation type="submission" date="2016-10" db="EMBL/GenBank/DDBJ databases">
        <authorList>
            <person name="de Groot N.N."/>
        </authorList>
    </citation>
    <scope>NUCLEOTIDE SEQUENCE [LARGE SCALE GENOMIC DNA]</scope>
    <source>
        <strain evidence="2 3">DSM 25584</strain>
    </source>
</reference>